<dbReference type="InterPro" id="IPR037138">
    <property type="entry name" value="His_deacetylse_dom_sf"/>
</dbReference>
<dbReference type="SUPFAM" id="SSF52768">
    <property type="entry name" value="Arginase/deacetylase"/>
    <property type="match status" value="1"/>
</dbReference>
<dbReference type="AlphaFoldDB" id="M3JW04"/>
<dbReference type="OMA" id="MSRFYTY"/>
<dbReference type="InterPro" id="IPR000286">
    <property type="entry name" value="HDACs"/>
</dbReference>
<dbReference type="Gene3D" id="3.40.800.20">
    <property type="entry name" value="Histone deacetylase domain"/>
    <property type="match status" value="1"/>
</dbReference>
<protein>
    <recommendedName>
        <fullName evidence="1">Histone deacetylase domain-containing protein</fullName>
    </recommendedName>
</protein>
<dbReference type="eggNOG" id="KOG1342">
    <property type="taxonomic scope" value="Eukaryota"/>
</dbReference>
<name>M3JW04_CANMX</name>
<dbReference type="InterPro" id="IPR023801">
    <property type="entry name" value="His_deacetylse_dom"/>
</dbReference>
<dbReference type="PRINTS" id="PR01270">
    <property type="entry name" value="HDASUPER"/>
</dbReference>
<dbReference type="GO" id="GO:0031507">
    <property type="term" value="P:heterochromatin formation"/>
    <property type="evidence" value="ECO:0007669"/>
    <property type="project" value="TreeGrafter"/>
</dbReference>
<dbReference type="EMBL" id="AOGT01001731">
    <property type="protein sequence ID" value="EMG47085.1"/>
    <property type="molecule type" value="Genomic_DNA"/>
</dbReference>
<accession>M3JW04</accession>
<dbReference type="Proteomes" id="UP000011777">
    <property type="component" value="Unassembled WGS sequence"/>
</dbReference>
<dbReference type="OrthoDB" id="73273at2759"/>
<evidence type="ECO:0000313" key="2">
    <source>
        <dbReference type="EMBL" id="EMG47085.1"/>
    </source>
</evidence>
<dbReference type="Pfam" id="PF00850">
    <property type="entry name" value="Hist_deacetyl"/>
    <property type="match status" value="1"/>
</dbReference>
<proteinExistence type="predicted"/>
<dbReference type="PANTHER" id="PTHR10625">
    <property type="entry name" value="HISTONE DEACETYLASE HDAC1-RELATED"/>
    <property type="match status" value="1"/>
</dbReference>
<comment type="caution">
    <text evidence="2">The sequence shown here is derived from an EMBL/GenBank/DDBJ whole genome shotgun (WGS) entry which is preliminary data.</text>
</comment>
<gene>
    <name evidence="2" type="ORF">G210_2638</name>
</gene>
<dbReference type="GO" id="GO:0004407">
    <property type="term" value="F:histone deacetylase activity"/>
    <property type="evidence" value="ECO:0007669"/>
    <property type="project" value="TreeGrafter"/>
</dbReference>
<dbReference type="PANTHER" id="PTHR10625:SF10">
    <property type="entry name" value="HISTONE DEACETYLASE HDAC1"/>
    <property type="match status" value="1"/>
</dbReference>
<sequence>MTRKVVLAWSDKTTKICDLLPSNKGRSSLVCGLIKAYGLDKLCHELIDIYPLSNKELTSYHDQAFINHLTTRRSEEADEELHALDEKFGLVYDCYPFPLMDKYVQHTAASSILTARSIIKQYTERDSNEQIVGINWYGGRHHCHKSQAAGYCYINDVILAINVLRKQLGSVFYLDLDLHHGDGVENGFKFSRKIATCSIHRYDIGFYPGTGSLEKSTGNTYNIPTKKGLTNSSMEYIIREIVIPLITKFDPKCIVIQAGCDGLTADEHKEWNMSIKGYANAIDILLNEFSEIPVMILGGGGYNHTEVAKCWTYITFGSTIIRSSVKCKMKIPKTI</sequence>
<evidence type="ECO:0000259" key="1">
    <source>
        <dbReference type="Pfam" id="PF00850"/>
    </source>
</evidence>
<dbReference type="STRING" id="1245528.M3JW04"/>
<dbReference type="GO" id="GO:0070210">
    <property type="term" value="C:Rpd3L-Expanded complex"/>
    <property type="evidence" value="ECO:0007669"/>
    <property type="project" value="TreeGrafter"/>
</dbReference>
<dbReference type="InterPro" id="IPR023696">
    <property type="entry name" value="Ureohydrolase_dom_sf"/>
</dbReference>
<dbReference type="CDD" id="cd11680">
    <property type="entry name" value="HDAC_Hos1"/>
    <property type="match status" value="1"/>
</dbReference>
<organism evidence="2 3">
    <name type="scientific">Candida maltosa (strain Xu316)</name>
    <name type="common">Yeast</name>
    <dbReference type="NCBI Taxonomy" id="1245528"/>
    <lineage>
        <taxon>Eukaryota</taxon>
        <taxon>Fungi</taxon>
        <taxon>Dikarya</taxon>
        <taxon>Ascomycota</taxon>
        <taxon>Saccharomycotina</taxon>
        <taxon>Pichiomycetes</taxon>
        <taxon>Debaryomycetaceae</taxon>
        <taxon>Candida/Lodderomyces clade</taxon>
        <taxon>Candida</taxon>
    </lineage>
</organism>
<reference evidence="2 3" key="1">
    <citation type="submission" date="2013-02" db="EMBL/GenBank/DDBJ databases">
        <title>Genome sequence of Candida maltosa Xu316, a potential industrial strain for xylitol and ethanol production.</title>
        <authorList>
            <person name="Yu J."/>
            <person name="Wang Q."/>
            <person name="Geng X."/>
            <person name="Bao W."/>
            <person name="He P."/>
            <person name="Cai J."/>
        </authorList>
    </citation>
    <scope>NUCLEOTIDE SEQUENCE [LARGE SCALE GENOMIC DNA]</scope>
    <source>
        <strain evidence="3">Xu316</strain>
    </source>
</reference>
<evidence type="ECO:0000313" key="3">
    <source>
        <dbReference type="Proteomes" id="UP000011777"/>
    </source>
</evidence>
<feature type="domain" description="Histone deacetylase" evidence="1">
    <location>
        <begin position="21"/>
        <end position="315"/>
    </location>
</feature>
<keyword evidence="3" id="KW-1185">Reference proteome</keyword>
<dbReference type="HOGENOM" id="CLU_007727_7_6_1"/>